<reference evidence="2 3" key="1">
    <citation type="submission" date="2023-09" db="EMBL/GenBank/DDBJ databases">
        <title>Streptomyces sp. nov.: A antagonism against Alternaria gaisen Producing Streptochlin, Isolated from Tamarix root soil.</title>
        <authorList>
            <person name="Chen Y."/>
        </authorList>
    </citation>
    <scope>NUCLEOTIDE SEQUENCE [LARGE SCALE GENOMIC DNA]</scope>
    <source>
        <strain evidence="2 3">TRM76323</strain>
    </source>
</reference>
<keyword evidence="1" id="KW-0472">Membrane</keyword>
<evidence type="ECO:0000313" key="2">
    <source>
        <dbReference type="EMBL" id="MDT9683300.1"/>
    </source>
</evidence>
<sequence>MKHMQDTPLWVTTIKYWIPVLAVFLGVAVFMTLTTHGDTVKHSKTTNVQNIKLASSSSSSDKQELPPLETSVENYIRTFSSGDVRALRYTYTANGNSLNITYTDALTTIDPEERLNIIGNFFTSLKGHPHGTEIKLTVYVDGTDSPVAYMDFNKYEDYVTGQKVGW</sequence>
<name>A0ABU3QKK4_9ACTN</name>
<proteinExistence type="predicted"/>
<organism evidence="2 3">
    <name type="scientific">Streptomyces tamarix</name>
    <dbReference type="NCBI Taxonomy" id="3078565"/>
    <lineage>
        <taxon>Bacteria</taxon>
        <taxon>Bacillati</taxon>
        <taxon>Actinomycetota</taxon>
        <taxon>Actinomycetes</taxon>
        <taxon>Kitasatosporales</taxon>
        <taxon>Streptomycetaceae</taxon>
        <taxon>Streptomyces</taxon>
    </lineage>
</organism>
<dbReference type="Proteomes" id="UP001250181">
    <property type="component" value="Unassembled WGS sequence"/>
</dbReference>
<accession>A0ABU3QKK4</accession>
<keyword evidence="3" id="KW-1185">Reference proteome</keyword>
<protein>
    <submittedName>
        <fullName evidence="2">Uncharacterized protein</fullName>
    </submittedName>
</protein>
<keyword evidence="1" id="KW-1133">Transmembrane helix</keyword>
<comment type="caution">
    <text evidence="2">The sequence shown here is derived from an EMBL/GenBank/DDBJ whole genome shotgun (WGS) entry which is preliminary data.</text>
</comment>
<dbReference type="EMBL" id="JAWCTQ010000016">
    <property type="protein sequence ID" value="MDT9683300.1"/>
    <property type="molecule type" value="Genomic_DNA"/>
</dbReference>
<keyword evidence="1" id="KW-0812">Transmembrane</keyword>
<evidence type="ECO:0000256" key="1">
    <source>
        <dbReference type="SAM" id="Phobius"/>
    </source>
</evidence>
<feature type="transmembrane region" description="Helical" evidence="1">
    <location>
        <begin position="16"/>
        <end position="34"/>
    </location>
</feature>
<evidence type="ECO:0000313" key="3">
    <source>
        <dbReference type="Proteomes" id="UP001250181"/>
    </source>
</evidence>
<gene>
    <name evidence="2" type="ORF">RND61_14640</name>
</gene>
<dbReference type="RefSeq" id="WP_315878374.1">
    <property type="nucleotide sequence ID" value="NZ_JAWCTQ010000016.1"/>
</dbReference>